<proteinExistence type="predicted"/>
<dbReference type="EMBL" id="ML976250">
    <property type="protein sequence ID" value="KAF1935625.1"/>
    <property type="molecule type" value="Genomic_DNA"/>
</dbReference>
<dbReference type="OrthoDB" id="5337308at2759"/>
<reference evidence="1" key="1">
    <citation type="journal article" date="2020" name="Stud. Mycol.">
        <title>101 Dothideomycetes genomes: a test case for predicting lifestyles and emergence of pathogens.</title>
        <authorList>
            <person name="Haridas S."/>
            <person name="Albert R."/>
            <person name="Binder M."/>
            <person name="Bloem J."/>
            <person name="Labutti K."/>
            <person name="Salamov A."/>
            <person name="Andreopoulos B."/>
            <person name="Baker S."/>
            <person name="Barry K."/>
            <person name="Bills G."/>
            <person name="Bluhm B."/>
            <person name="Cannon C."/>
            <person name="Castanera R."/>
            <person name="Culley D."/>
            <person name="Daum C."/>
            <person name="Ezra D."/>
            <person name="Gonzalez J."/>
            <person name="Henrissat B."/>
            <person name="Kuo A."/>
            <person name="Liang C."/>
            <person name="Lipzen A."/>
            <person name="Lutzoni F."/>
            <person name="Magnuson J."/>
            <person name="Mondo S."/>
            <person name="Nolan M."/>
            <person name="Ohm R."/>
            <person name="Pangilinan J."/>
            <person name="Park H.-J."/>
            <person name="Ramirez L."/>
            <person name="Alfaro M."/>
            <person name="Sun H."/>
            <person name="Tritt A."/>
            <person name="Yoshinaga Y."/>
            <person name="Zwiers L.-H."/>
            <person name="Turgeon B."/>
            <person name="Goodwin S."/>
            <person name="Spatafora J."/>
            <person name="Crous P."/>
            <person name="Grigoriev I."/>
        </authorList>
    </citation>
    <scope>NUCLEOTIDE SEQUENCE</scope>
    <source>
        <strain evidence="1">CBS 161.51</strain>
    </source>
</reference>
<evidence type="ECO:0000313" key="2">
    <source>
        <dbReference type="Proteomes" id="UP000800038"/>
    </source>
</evidence>
<dbReference type="AlphaFoldDB" id="A0A6A5S4S8"/>
<accession>A0A6A5S4S8</accession>
<protein>
    <submittedName>
        <fullName evidence="1">Uncharacterized protein</fullName>
    </submittedName>
</protein>
<gene>
    <name evidence="1" type="ORF">EJ02DRAFT_448531</name>
</gene>
<keyword evidence="2" id="KW-1185">Reference proteome</keyword>
<organism evidence="1 2">
    <name type="scientific">Clathrospora elynae</name>
    <dbReference type="NCBI Taxonomy" id="706981"/>
    <lineage>
        <taxon>Eukaryota</taxon>
        <taxon>Fungi</taxon>
        <taxon>Dikarya</taxon>
        <taxon>Ascomycota</taxon>
        <taxon>Pezizomycotina</taxon>
        <taxon>Dothideomycetes</taxon>
        <taxon>Pleosporomycetidae</taxon>
        <taxon>Pleosporales</taxon>
        <taxon>Diademaceae</taxon>
        <taxon>Clathrospora</taxon>
    </lineage>
</organism>
<name>A0A6A5S4S8_9PLEO</name>
<evidence type="ECO:0000313" key="1">
    <source>
        <dbReference type="EMBL" id="KAF1935625.1"/>
    </source>
</evidence>
<sequence length="219" mass="23955">MDRDDVVAGTVTLKTLLSTGWEEDDKQDEAIPKDYRLSLGRADGLLKMANEVPRGWDHSNIWTGDDGRERNPTTATMGNIVNGNDGYIIAGGNFGPAGQYAAGKDLKRVYRSAVIMPETKALMESALLKVNKLPSGGDLDDLPQWPGVDFVPGRTPTKMTMTPAVEAFMGLLGSSHGAGPAFLVIQYRAIFGKKRINKIKIWRSENKPVANMLLYMESL</sequence>
<dbReference type="Proteomes" id="UP000800038">
    <property type="component" value="Unassembled WGS sequence"/>
</dbReference>